<dbReference type="GO" id="GO:0005524">
    <property type="term" value="F:ATP binding"/>
    <property type="evidence" value="ECO:0007669"/>
    <property type="project" value="UniProtKB-KW"/>
</dbReference>
<evidence type="ECO:0000256" key="7">
    <source>
        <dbReference type="ARBA" id="ARBA00022520"/>
    </source>
</evidence>
<evidence type="ECO:0000256" key="26">
    <source>
        <dbReference type="ARBA" id="ARBA00023065"/>
    </source>
</evidence>
<dbReference type="GO" id="GO:0008234">
    <property type="term" value="F:cysteine-type peptidase activity"/>
    <property type="evidence" value="ECO:0007669"/>
    <property type="project" value="UniProtKB-KW"/>
</dbReference>
<keyword evidence="17" id="KW-0378">Hydrolase</keyword>
<dbReference type="InterPro" id="IPR029053">
    <property type="entry name" value="Viral_coat"/>
</dbReference>
<dbReference type="GO" id="GO:0006351">
    <property type="term" value="P:DNA-templated transcription"/>
    <property type="evidence" value="ECO:0007669"/>
    <property type="project" value="InterPro"/>
</dbReference>
<evidence type="ECO:0000256" key="10">
    <source>
        <dbReference type="ARBA" id="ARBA00022581"/>
    </source>
</evidence>
<dbReference type="Pfam" id="PF00680">
    <property type="entry name" value="RdRP_1"/>
    <property type="match status" value="1"/>
</dbReference>
<evidence type="ECO:0000256" key="20">
    <source>
        <dbReference type="ARBA" id="ARBA00022807"/>
    </source>
</evidence>
<dbReference type="GO" id="GO:0039618">
    <property type="term" value="C:T=pseudo3 icosahedral viral capsid"/>
    <property type="evidence" value="ECO:0007669"/>
    <property type="project" value="UniProtKB-KW"/>
</dbReference>
<dbReference type="EMBL" id="MG600090">
    <property type="protein sequence ID" value="AVM87448.1"/>
    <property type="molecule type" value="Genomic_RNA"/>
</dbReference>
<dbReference type="InterPro" id="IPR014759">
    <property type="entry name" value="Helicase_SF3_ssRNA_vir"/>
</dbReference>
<dbReference type="PROSITE" id="PS51218">
    <property type="entry name" value="SF3_HELICASE_2"/>
    <property type="match status" value="1"/>
</dbReference>
<evidence type="ECO:0000256" key="30">
    <source>
        <dbReference type="ARBA" id="ARBA00023296"/>
    </source>
</evidence>
<evidence type="ECO:0000256" key="6">
    <source>
        <dbReference type="ARBA" id="ARBA00022488"/>
    </source>
</evidence>
<dbReference type="Gene3D" id="2.40.10.10">
    <property type="entry name" value="Trypsin-like serine proteases"/>
    <property type="match status" value="2"/>
</dbReference>
<evidence type="ECO:0000313" key="36">
    <source>
        <dbReference type="Proteomes" id="UP000297114"/>
    </source>
</evidence>
<evidence type="ECO:0000256" key="18">
    <source>
        <dbReference type="ARBA" id="ARBA00022804"/>
    </source>
</evidence>
<keyword evidence="22" id="KW-0946">Virion</keyword>
<proteinExistence type="predicted"/>
<keyword evidence="23" id="KW-1043">Host membrane</keyword>
<dbReference type="GO" id="GO:0034220">
    <property type="term" value="P:monoatomic ion transmembrane transport"/>
    <property type="evidence" value="ECO:0007669"/>
    <property type="project" value="UniProtKB-KW"/>
</dbReference>
<evidence type="ECO:0000256" key="28">
    <source>
        <dbReference type="ARBA" id="ARBA00023200"/>
    </source>
</evidence>
<keyword evidence="9" id="KW-0167">Capsid protein</keyword>
<evidence type="ECO:0000256" key="14">
    <source>
        <dbReference type="ARBA" id="ARBA00022706"/>
    </source>
</evidence>
<keyword evidence="10" id="KW-0945">Host-virus interaction</keyword>
<dbReference type="GO" id="GO:0019062">
    <property type="term" value="P:virion attachment to host cell"/>
    <property type="evidence" value="ECO:0007669"/>
    <property type="project" value="UniProtKB-KW"/>
</dbReference>
<keyword evidence="28" id="KW-1035">Host cytoplasm</keyword>
<evidence type="ECO:0000256" key="4">
    <source>
        <dbReference type="ARBA" id="ARBA00022448"/>
    </source>
</evidence>
<dbReference type="SUPFAM" id="SSF56672">
    <property type="entry name" value="DNA/RNA polymerases"/>
    <property type="match status" value="1"/>
</dbReference>
<dbReference type="CDD" id="cd00205">
    <property type="entry name" value="rhv_like"/>
    <property type="match status" value="2"/>
</dbReference>
<keyword evidence="21" id="KW-0067">ATP-binding</keyword>
<evidence type="ECO:0000256" key="2">
    <source>
        <dbReference type="ARBA" id="ARBA00004328"/>
    </source>
</evidence>
<dbReference type="InterPro" id="IPR043128">
    <property type="entry name" value="Rev_trsase/Diguanyl_cyclase"/>
</dbReference>
<dbReference type="RefSeq" id="YP_009666862.1">
    <property type="nucleotide sequence ID" value="NC_043544.1"/>
</dbReference>
<dbReference type="Gene3D" id="3.30.70.270">
    <property type="match status" value="2"/>
</dbReference>
<dbReference type="GO" id="GO:0005198">
    <property type="term" value="F:structural molecule activity"/>
    <property type="evidence" value="ECO:0007669"/>
    <property type="project" value="InterPro"/>
</dbReference>
<keyword evidence="36" id="KW-1185">Reference proteome</keyword>
<dbReference type="Pfam" id="PF00910">
    <property type="entry name" value="RNA_helicase"/>
    <property type="match status" value="1"/>
</dbReference>
<evidence type="ECO:0000256" key="13">
    <source>
        <dbReference type="ARBA" id="ARBA00022695"/>
    </source>
</evidence>
<evidence type="ECO:0000256" key="19">
    <source>
        <dbReference type="ARBA" id="ARBA00022806"/>
    </source>
</evidence>
<keyword evidence="18" id="KW-1161">Viral attachment to host cell</keyword>
<dbReference type="InterPro" id="IPR001676">
    <property type="entry name" value="Picornavirus_capsid"/>
</dbReference>
<feature type="domain" description="SF3 helicase" evidence="34">
    <location>
        <begin position="1266"/>
        <end position="1429"/>
    </location>
</feature>
<keyword evidence="12" id="KW-0808">Transferase</keyword>
<keyword evidence="19" id="KW-0347">Helicase</keyword>
<evidence type="ECO:0000256" key="5">
    <source>
        <dbReference type="ARBA" id="ARBA00022484"/>
    </source>
</evidence>
<evidence type="ECO:0000256" key="16">
    <source>
        <dbReference type="ARBA" id="ARBA00022741"/>
    </source>
</evidence>
<dbReference type="GO" id="GO:0003723">
    <property type="term" value="F:RNA binding"/>
    <property type="evidence" value="ECO:0007669"/>
    <property type="project" value="InterPro"/>
</dbReference>
<dbReference type="InterPro" id="IPR043502">
    <property type="entry name" value="DNA/RNA_pol_sf"/>
</dbReference>
<dbReference type="InterPro" id="IPR033703">
    <property type="entry name" value="Rhv-like"/>
</dbReference>
<dbReference type="KEGG" id="vg:40527157"/>
<keyword evidence="7" id="KW-0191">Covalent protein-RNA linkage</keyword>
<dbReference type="GO" id="GO:0046718">
    <property type="term" value="P:symbiont entry into host cell"/>
    <property type="evidence" value="ECO:0007669"/>
    <property type="project" value="UniProtKB-KW"/>
</dbReference>
<dbReference type="InterPro" id="IPR043504">
    <property type="entry name" value="Peptidase_S1_PA_chymotrypsin"/>
</dbReference>
<dbReference type="InterPro" id="IPR007094">
    <property type="entry name" value="RNA-dir_pol_PSvirus"/>
</dbReference>
<evidence type="ECO:0000256" key="22">
    <source>
        <dbReference type="ARBA" id="ARBA00022844"/>
    </source>
</evidence>
<keyword evidence="4" id="KW-0813">Transport</keyword>
<dbReference type="PROSITE" id="PS50507">
    <property type="entry name" value="RDRP_SSRNA_POS"/>
    <property type="match status" value="1"/>
</dbReference>
<evidence type="ECO:0000313" key="35">
    <source>
        <dbReference type="EMBL" id="AVM87448.1"/>
    </source>
</evidence>
<evidence type="ECO:0000256" key="12">
    <source>
        <dbReference type="ARBA" id="ARBA00022679"/>
    </source>
</evidence>
<dbReference type="GO" id="GO:0003724">
    <property type="term" value="F:RNA helicase activity"/>
    <property type="evidence" value="ECO:0007669"/>
    <property type="project" value="InterPro"/>
</dbReference>
<dbReference type="InterPro" id="IPR004004">
    <property type="entry name" value="Helic/Pol/Pept_Calicivir-typ"/>
</dbReference>
<dbReference type="Gene3D" id="3.40.50.300">
    <property type="entry name" value="P-loop containing nucleotide triphosphate hydrolases"/>
    <property type="match status" value="1"/>
</dbReference>
<evidence type="ECO:0000256" key="24">
    <source>
        <dbReference type="ARBA" id="ARBA00022953"/>
    </source>
</evidence>
<keyword evidence="30" id="KW-1160">Virus entry into host cell</keyword>
<keyword evidence="27" id="KW-0472">Membrane</keyword>
<keyword evidence="8" id="KW-0597">Phosphoprotein</keyword>
<protein>
    <recommendedName>
        <fullName evidence="3">Genome polyprotein</fullName>
    </recommendedName>
</protein>
<keyword evidence="25" id="KW-1182">Viral ion channel</keyword>
<sequence>MQMNSLNLGTKHGNGSYLYSSLPKRGEHDTCDCPCESLHVMTSCGRNFSHLTTHQLQRLGKYYEKWLKSCQALQSTVGNATDEQWDCRCPDWQYHIDTKCSRWTFGEYCDCPEERLHVETCCGQRFDFDYKQIKNYSYWYPEWTPLQEYARNQIETTQGANVTKIYGNNDIVTANAGANGWRAVVPVAAPGGNVSLSNSGNQSGPIPGVAIPTGSGVESNKSAKGAGTPVPTKFKPTTNSARTGMDTLKTVNGVITGIGTTASNVAQTASSLHKSWGSMMDIMDPLLDDPNMEEGFSISDRVSATTSGTTIVQTQDSIPIRTAYMGGSYGFTPSMDVPTCPGPAVERFNNVAAGEWSVSDSQWKEIYSNGVLKALLSTDTVPGVNSSTVFTRTLTNHVLWRAAFDVQLQVNPSQFHQGSLVLCAMPAEIDPMQNPHQVFSYPYQILNLRTVNTARLSLPFISVTPVADIYEDPWNIYVFVLTPLAAAANTPNTLPFNIVVSPRQVEFQGLNFTQVPFEPTQHIKVRRVPASNSFGNNVPGQEVEFASFAPQAPPCDWVPGEVYDYLEMARIPTVEGNLIEWSQAKPTGTLLSTYVVQPYKPESTTYLSLITSNFAQYRGPINFYFMFTGARQHYGKLLVAYNPNPFVAPSTMAEAMQGVYTIWDVGLNSTLKFTVPYISSIPWRPTQSGVTLSTGFVTVWVYNELMGPSNVTNTAMIVPFVGASESYQLRLPVLPTYSYINPTPQEDVNVESTQSDTLTNMETGMADEGATAPEEVVIGSYDPLMDTNIAAWFSQYRLGPWDSAMQWTEVKSKYIGGTYYASTLDLSSQWLTAGPNQFSTMLSLFTYFRGDLKIKITTITPPDGAWVRLVHVPVGASAVYDYALLDSYPEITWVPTATDPTICVRIPYNSPNTVISPHAYTTKSELLPLSSWGQIVIVSSTKFDCTFSTAIDGFRGWCPRPCPRQLHPQTNTHERVEKTQMLRMFSPGLYSTCEMLKQENTVGKMTKTLENLNFVLSKIDHTKASAVLDAVQKAPEVFNDFTEEVRRLGDVLTPQRVEKFLNSVESLTTSVHEGVAIAGGLEYQLNNFTEISGSNPMVKILVKAVGYILILTSNPSLQTLIGASILAASDFAGNFSAVAVIQWLYDKFGWEYDGDECIETGQSLKQLNELIATTRNVKWTLEQTYALVQSILNKIQNKVENDPRHKLELALEEIETMHIDSLKVQDLVDIDWEQVEQNIKRCRELIKLATDAKDTLTSRQCYTIMQNYINAKAEAKKISTGVRIEPVVVYLHGLPGCGKSLISTLLAAAICKQKKLNYSQSVYTPPPNSEYMDGYAGQYVHVIDDIGQAADGEDWAQFVNMVSPVPFLPNMAFRKGIPYTSRLIIASSNFSSPNDLKVRSKEALERRLHIKCHVEVKSGFESVRGRINGPLATTPLEGESKYFEKNAPIINGTALRISMGKQELTLDELVEHTLNELNVRENRTLSLLTLIPEMGQNQIVEKTQVRVMPSKIQALEVLSKLEFSNSLKTLKQRLSCGWKVAAAALVGIATLVGLWLYSTKPAVQATEAAYDPMAMRKKKKNIPLSTPCVTPEMAEKFQNNEWPHEVFNAIDKSTYPILFESADFSCSQTCFGVIDDMYVVNWHSWSRTTSFTFRGHVYKTSEISSWHPPNTDLVYFRIPDQTKTRNMTRFFIPLPPCSKNKLNLLSKRFEVKGCAFELDVVATKIVTGVGYQRVPVRKIETDGEVSAVVDCFSFLAPTYPGLCGSPTVLMDPSGPKILGIHISGLPGKTGTGETLWNTWIEALHILNPEQHQAKAECTGEAYPPAYVPRVSALKPSPYYGMVTPTKMPAVLRQSDPRLGEGVILDQVIFGKYTTDFDKQWPSLAPAMDLYFSRFDSTFPQISMHEAINGIPGLDGIDMNQSAGYPYVTTGRSRRSFFTLDEDGYHPTMELKNAVMEVLNGNYGKYMTFLKDELRDVTKVEAGKTRIVDAANLPSIIAGRMIFGSFFAYMHKNVGIKHGSAVGCNPDFHWTQFYYDFTDSENVWDLDYSAYDSSIPSFAFQMLATHLDRLCLSPHAYDYVMHLASTQHVYGNVEMIITGGMPSGCIGTSIFNTILNNCFVLSALITHPEFNPLNFKCLAYGDDVIYSTQPDIHPSYIKQFYDENTPFKVTPADKDGIFPDHSSIHDVMFLKRWFYPDGIHPGLVRPIIHPSVYYQSAMWMRDGDIQDTLTSLSYLAFHAGPNNYAKWIATCKTKSQEHYFLPWSYLDHRWWLMCHTGEIWDAPKDFIW</sequence>
<accession>A0A2P1GN97</accession>
<evidence type="ECO:0000256" key="25">
    <source>
        <dbReference type="ARBA" id="ARBA00023039"/>
    </source>
</evidence>
<dbReference type="Pfam" id="PF00073">
    <property type="entry name" value="Rhv"/>
    <property type="match status" value="2"/>
</dbReference>
<dbReference type="GO" id="GO:0003968">
    <property type="term" value="F:RNA-directed RNA polymerase activity"/>
    <property type="evidence" value="ECO:0007669"/>
    <property type="project" value="UniProtKB-KW"/>
</dbReference>
<dbReference type="SUPFAM" id="SSF50494">
    <property type="entry name" value="Trypsin-like serine proteases"/>
    <property type="match status" value="1"/>
</dbReference>
<evidence type="ECO:0000256" key="3">
    <source>
        <dbReference type="ARBA" id="ARBA00020107"/>
    </source>
</evidence>
<keyword evidence="14" id="KW-1143">T=pseudo3 icosahedral capsid protein</keyword>
<dbReference type="GO" id="GO:0006508">
    <property type="term" value="P:proteolysis"/>
    <property type="evidence" value="ECO:0007669"/>
    <property type="project" value="UniProtKB-KW"/>
</dbReference>
<dbReference type="InterPro" id="IPR000605">
    <property type="entry name" value="Helicase_SF3_ssDNA/RNA_vir"/>
</dbReference>
<dbReference type="Proteomes" id="UP000297114">
    <property type="component" value="Segment"/>
</dbReference>
<evidence type="ECO:0000256" key="31">
    <source>
        <dbReference type="ARBA" id="ARBA00023303"/>
    </source>
</evidence>
<keyword evidence="5" id="KW-0696">RNA-directed RNA polymerase</keyword>
<dbReference type="Gene3D" id="2.60.120.20">
    <property type="match status" value="3"/>
</dbReference>
<dbReference type="InterPro" id="IPR027417">
    <property type="entry name" value="P-loop_NTPase"/>
</dbReference>
<evidence type="ECO:0000256" key="9">
    <source>
        <dbReference type="ARBA" id="ARBA00022561"/>
    </source>
</evidence>
<evidence type="ECO:0000256" key="32">
    <source>
        <dbReference type="SAM" id="MobiDB-lite"/>
    </source>
</evidence>
<evidence type="ECO:0000256" key="1">
    <source>
        <dbReference type="ARBA" id="ARBA00004295"/>
    </source>
</evidence>
<evidence type="ECO:0000256" key="17">
    <source>
        <dbReference type="ARBA" id="ARBA00022801"/>
    </source>
</evidence>
<keyword evidence="11" id="KW-0645">Protease</keyword>
<dbReference type="GeneID" id="40527157"/>
<keyword evidence="29" id="KW-0449">Lipoprotein</keyword>
<evidence type="ECO:0000259" key="34">
    <source>
        <dbReference type="PROSITE" id="PS51218"/>
    </source>
</evidence>
<dbReference type="GO" id="GO:0044162">
    <property type="term" value="C:host cell cytoplasmic vesicle membrane"/>
    <property type="evidence" value="ECO:0007669"/>
    <property type="project" value="UniProtKB-SubCell"/>
</dbReference>
<evidence type="ECO:0000256" key="15">
    <source>
        <dbReference type="ARBA" id="ARBA00022707"/>
    </source>
</evidence>
<evidence type="ECO:0000256" key="21">
    <source>
        <dbReference type="ARBA" id="ARBA00022840"/>
    </source>
</evidence>
<feature type="domain" description="RdRp catalytic" evidence="33">
    <location>
        <begin position="2040"/>
        <end position="2155"/>
    </location>
</feature>
<evidence type="ECO:0000256" key="27">
    <source>
        <dbReference type="ARBA" id="ARBA00023136"/>
    </source>
</evidence>
<comment type="subcellular location">
    <subcellularLocation>
        <location evidence="1">Host cytoplasmic vesicle membrane</location>
        <topology evidence="1">Peripheral membrane protein</topology>
        <orientation evidence="1">Cytoplasmic side</orientation>
    </subcellularLocation>
    <subcellularLocation>
        <location evidence="2">Virion</location>
    </subcellularLocation>
</comment>
<evidence type="ECO:0000259" key="33">
    <source>
        <dbReference type="PROSITE" id="PS50507"/>
    </source>
</evidence>
<keyword evidence="16" id="KW-0547">Nucleotide-binding</keyword>
<dbReference type="GO" id="GO:0015267">
    <property type="term" value="F:channel activity"/>
    <property type="evidence" value="ECO:0007669"/>
    <property type="project" value="UniProtKB-KW"/>
</dbReference>
<dbReference type="InterPro" id="IPR001205">
    <property type="entry name" value="RNA-dir_pol_C"/>
</dbReference>
<keyword evidence="26" id="KW-0406">Ion transport</keyword>
<dbReference type="InterPro" id="IPR009003">
    <property type="entry name" value="Peptidase_S1_PA"/>
</dbReference>
<keyword evidence="15" id="KW-0519">Myristate</keyword>
<feature type="region of interest" description="Disordered" evidence="32">
    <location>
        <begin position="216"/>
        <end position="242"/>
    </location>
</feature>
<dbReference type="SUPFAM" id="SSF88633">
    <property type="entry name" value="Positive stranded ssRNA viruses"/>
    <property type="match status" value="2"/>
</dbReference>
<organism evidence="35 36">
    <name type="scientific">rafivirus B1</name>
    <dbReference type="NCBI Taxonomy" id="2116187"/>
    <lineage>
        <taxon>Viruses</taxon>
        <taxon>Riboviria</taxon>
        <taxon>Orthornavirae</taxon>
        <taxon>Pisuviricota</taxon>
        <taxon>Pisoniviricetes</taxon>
        <taxon>Picornavirales</taxon>
        <taxon>Picornaviridae</taxon>
        <taxon>Kodimesavirinae</taxon>
        <taxon>Rafivirus</taxon>
        <taxon>Rafivirus begecki</taxon>
        <taxon>Rafivirus B</taxon>
    </lineage>
</organism>
<keyword evidence="24" id="KW-0693">Viral RNA replication</keyword>
<evidence type="ECO:0000256" key="8">
    <source>
        <dbReference type="ARBA" id="ARBA00022553"/>
    </source>
</evidence>
<reference evidence="35 36" key="1">
    <citation type="journal article" date="2018" name="Nature">
        <title>The evolutionary history of vertebrate RNA viruses.</title>
        <authorList>
            <person name="Shi M."/>
            <person name="Lin X.D."/>
            <person name="Chen X."/>
            <person name="Tian J.H."/>
            <person name="Chen L.J."/>
            <person name="Li K."/>
            <person name="Wang W."/>
            <person name="Eden J.S."/>
            <person name="Shen J.J."/>
            <person name="Liu L."/>
            <person name="Holmes E.C."/>
            <person name="Zhang Y.Z."/>
        </authorList>
    </citation>
    <scope>NUCLEOTIDE SEQUENCE [LARGE SCALE GENOMIC DNA]</scope>
    <source>
        <strain evidence="35 36">LPXYC222841</strain>
    </source>
</reference>
<evidence type="ECO:0000256" key="29">
    <source>
        <dbReference type="ARBA" id="ARBA00023288"/>
    </source>
</evidence>
<evidence type="ECO:0000256" key="23">
    <source>
        <dbReference type="ARBA" id="ARBA00022870"/>
    </source>
</evidence>
<dbReference type="InterPro" id="IPR059138">
    <property type="entry name" value="Pico_VP1"/>
</dbReference>
<keyword evidence="6" id="KW-1036">Host cytoplasmic vesicle</keyword>
<evidence type="ECO:0000256" key="11">
    <source>
        <dbReference type="ARBA" id="ARBA00022670"/>
    </source>
</evidence>
<dbReference type="Pfam" id="PF22663">
    <property type="entry name" value="Rhv_5"/>
    <property type="match status" value="1"/>
</dbReference>
<keyword evidence="20" id="KW-0788">Thiol protease</keyword>
<keyword evidence="13" id="KW-0548">Nucleotidyltransferase</keyword>
<keyword evidence="31" id="KW-0407">Ion channel</keyword>
<name>A0A2P1GN97_9PICO</name>
<dbReference type="GO" id="GO:0039694">
    <property type="term" value="P:viral RNA genome replication"/>
    <property type="evidence" value="ECO:0007669"/>
    <property type="project" value="InterPro"/>
</dbReference>
<dbReference type="SUPFAM" id="SSF52540">
    <property type="entry name" value="P-loop containing nucleoside triphosphate hydrolases"/>
    <property type="match status" value="1"/>
</dbReference>
<dbReference type="Gene3D" id="1.20.960.20">
    <property type="match status" value="1"/>
</dbReference>
<dbReference type="PRINTS" id="PR00918">
    <property type="entry name" value="CALICVIRUSNS"/>
</dbReference>